<keyword evidence="1" id="KW-0802">TPR repeat</keyword>
<dbReference type="PANTHER" id="PTHR43861">
    <property type="entry name" value="TRANS-ACONITATE 2-METHYLTRANSFERASE-RELATED"/>
    <property type="match status" value="1"/>
</dbReference>
<dbReference type="InterPro" id="IPR019734">
    <property type="entry name" value="TPR_rpt"/>
</dbReference>
<dbReference type="AlphaFoldDB" id="A0A6M0K0Q6"/>
<keyword evidence="3" id="KW-1185">Reference proteome</keyword>
<name>A0A6M0K0Q6_9GAMM</name>
<accession>A0A6M0K0Q6</accession>
<feature type="repeat" description="TPR" evidence="1">
    <location>
        <begin position="124"/>
        <end position="157"/>
    </location>
</feature>
<keyword evidence="2" id="KW-0489">Methyltransferase</keyword>
<dbReference type="GO" id="GO:0032259">
    <property type="term" value="P:methylation"/>
    <property type="evidence" value="ECO:0007669"/>
    <property type="project" value="UniProtKB-KW"/>
</dbReference>
<dbReference type="Pfam" id="PF05402">
    <property type="entry name" value="PqqD"/>
    <property type="match status" value="1"/>
</dbReference>
<dbReference type="Gene3D" id="1.10.10.1150">
    <property type="entry name" value="Coenzyme PQQ synthesis protein D (PqqD)"/>
    <property type="match status" value="1"/>
</dbReference>
<organism evidence="2 3">
    <name type="scientific">Thiorhodococcus minor</name>
    <dbReference type="NCBI Taxonomy" id="57489"/>
    <lineage>
        <taxon>Bacteria</taxon>
        <taxon>Pseudomonadati</taxon>
        <taxon>Pseudomonadota</taxon>
        <taxon>Gammaproteobacteria</taxon>
        <taxon>Chromatiales</taxon>
        <taxon>Chromatiaceae</taxon>
        <taxon>Thiorhodococcus</taxon>
    </lineage>
</organism>
<evidence type="ECO:0000313" key="3">
    <source>
        <dbReference type="Proteomes" id="UP000483379"/>
    </source>
</evidence>
<evidence type="ECO:0000313" key="2">
    <source>
        <dbReference type="EMBL" id="NEV62187.1"/>
    </source>
</evidence>
<dbReference type="PANTHER" id="PTHR43861:SF1">
    <property type="entry name" value="TRANS-ACONITATE 2-METHYLTRANSFERASE"/>
    <property type="match status" value="1"/>
</dbReference>
<sequence>MLRPRLKSSLLTCPGDEGLLAYDPLSDRIHRLNPVASLICELCDGRRSVEELTSIVAPLMAESQGCQVDAFITQGLEAGLLETAPTPAPAIDPASLAKQLRDQDKLEAAYICQFHAAEQTPEDANLWATLGELSHILGRREQARAAYERYLSLRPYDAEIRHLLIALRDEPPPPRADNDCIQQLYERFSTFYESNMLEELDYQAPRRLAALVAELMGERTGLRALELGCGSGLAGVEIRDRCDHLAGIDLSPHMLELARGRGIYDALEQAEIGAWLQACEQRFDLVLACDALIYFGDLGEVIAGAASCLEPDGLFVFSLELGSEAPYRLNDNGRYSHHPDSLRALAGGAGLEVVRLEQGYLRMEYGEEVEGLFLALRLASLE</sequence>
<dbReference type="InterPro" id="IPR011990">
    <property type="entry name" value="TPR-like_helical_dom_sf"/>
</dbReference>
<dbReference type="CDD" id="cd02440">
    <property type="entry name" value="AdoMet_MTases"/>
    <property type="match status" value="1"/>
</dbReference>
<proteinExistence type="predicted"/>
<dbReference type="PROSITE" id="PS50005">
    <property type="entry name" value="TPR"/>
    <property type="match status" value="1"/>
</dbReference>
<gene>
    <name evidence="2" type="ORF">G3446_09840</name>
</gene>
<keyword evidence="2" id="KW-0808">Transferase</keyword>
<dbReference type="EMBL" id="JAAIJQ010000023">
    <property type="protein sequence ID" value="NEV62187.1"/>
    <property type="molecule type" value="Genomic_DNA"/>
</dbReference>
<dbReference type="InterPro" id="IPR008792">
    <property type="entry name" value="PQQD"/>
</dbReference>
<dbReference type="Proteomes" id="UP000483379">
    <property type="component" value="Unassembled WGS sequence"/>
</dbReference>
<evidence type="ECO:0000256" key="1">
    <source>
        <dbReference type="PROSITE-ProRule" id="PRU00339"/>
    </source>
</evidence>
<dbReference type="SUPFAM" id="SSF48452">
    <property type="entry name" value="TPR-like"/>
    <property type="match status" value="1"/>
</dbReference>
<dbReference type="InterPro" id="IPR029063">
    <property type="entry name" value="SAM-dependent_MTases_sf"/>
</dbReference>
<comment type="caution">
    <text evidence="2">The sequence shown here is derived from an EMBL/GenBank/DDBJ whole genome shotgun (WGS) entry which is preliminary data.</text>
</comment>
<dbReference type="SUPFAM" id="SSF53335">
    <property type="entry name" value="S-adenosyl-L-methionine-dependent methyltransferases"/>
    <property type="match status" value="1"/>
</dbReference>
<dbReference type="Pfam" id="PF13489">
    <property type="entry name" value="Methyltransf_23"/>
    <property type="match status" value="1"/>
</dbReference>
<dbReference type="Gene3D" id="3.40.50.150">
    <property type="entry name" value="Vaccinia Virus protein VP39"/>
    <property type="match status" value="1"/>
</dbReference>
<protein>
    <submittedName>
        <fullName evidence="2">Methyltransferase domain-containing protein</fullName>
    </submittedName>
</protein>
<dbReference type="InterPro" id="IPR041881">
    <property type="entry name" value="PqqD_sf"/>
</dbReference>
<dbReference type="RefSeq" id="WP_164452659.1">
    <property type="nucleotide sequence ID" value="NZ_JAAIJQ010000023.1"/>
</dbReference>
<dbReference type="Gene3D" id="1.25.40.10">
    <property type="entry name" value="Tetratricopeptide repeat domain"/>
    <property type="match status" value="1"/>
</dbReference>
<reference evidence="2 3" key="1">
    <citation type="submission" date="2020-02" db="EMBL/GenBank/DDBJ databases">
        <title>Genome sequences of Thiorhodococcus mannitoliphagus and Thiorhodococcus minor, purple sulfur photosynthetic bacteria in the gammaproteobacterial family, Chromatiaceae.</title>
        <authorList>
            <person name="Aviles F.A."/>
            <person name="Meyer T.E."/>
            <person name="Kyndt J.A."/>
        </authorList>
    </citation>
    <scope>NUCLEOTIDE SEQUENCE [LARGE SCALE GENOMIC DNA]</scope>
    <source>
        <strain evidence="2 3">DSM 11518</strain>
    </source>
</reference>
<dbReference type="GO" id="GO:0008168">
    <property type="term" value="F:methyltransferase activity"/>
    <property type="evidence" value="ECO:0007669"/>
    <property type="project" value="UniProtKB-KW"/>
</dbReference>